<dbReference type="KEGG" id="hbs:IPV69_06285"/>
<accession>A0A7M2WZQ8</accession>
<name>A0A7M2WZQ8_9BACT</name>
<reference evidence="1 2" key="1">
    <citation type="submission" date="2020-10" db="EMBL/GenBank/DDBJ databases">
        <title>Wide distribution of Phycisphaera-like planctomycetes from WD2101 soil group in peatlands and genome analysis of the first cultivated representative.</title>
        <authorList>
            <person name="Dedysh S.N."/>
            <person name="Beletsky A.V."/>
            <person name="Ivanova A."/>
            <person name="Kulichevskaya I.S."/>
            <person name="Suzina N.E."/>
            <person name="Philippov D.A."/>
            <person name="Rakitin A.L."/>
            <person name="Mardanov A.V."/>
            <person name="Ravin N.V."/>
        </authorList>
    </citation>
    <scope>NUCLEOTIDE SEQUENCE [LARGE SCALE GENOMIC DNA]</scope>
    <source>
        <strain evidence="1 2">M1803</strain>
    </source>
</reference>
<evidence type="ECO:0000313" key="2">
    <source>
        <dbReference type="Proteomes" id="UP000593765"/>
    </source>
</evidence>
<dbReference type="EMBL" id="CP063458">
    <property type="protein sequence ID" value="QOV90966.1"/>
    <property type="molecule type" value="Genomic_DNA"/>
</dbReference>
<protein>
    <submittedName>
        <fullName evidence="1">Uncharacterized protein</fullName>
    </submittedName>
</protein>
<keyword evidence="2" id="KW-1185">Reference proteome</keyword>
<organism evidence="1 2">
    <name type="scientific">Humisphaera borealis</name>
    <dbReference type="NCBI Taxonomy" id="2807512"/>
    <lineage>
        <taxon>Bacteria</taxon>
        <taxon>Pseudomonadati</taxon>
        <taxon>Planctomycetota</taxon>
        <taxon>Phycisphaerae</taxon>
        <taxon>Tepidisphaerales</taxon>
        <taxon>Tepidisphaeraceae</taxon>
        <taxon>Humisphaera</taxon>
    </lineage>
</organism>
<dbReference type="AlphaFoldDB" id="A0A7M2WZQ8"/>
<proteinExistence type="predicted"/>
<dbReference type="Proteomes" id="UP000593765">
    <property type="component" value="Chromosome"/>
</dbReference>
<evidence type="ECO:0000313" key="1">
    <source>
        <dbReference type="EMBL" id="QOV90966.1"/>
    </source>
</evidence>
<dbReference type="RefSeq" id="WP_206294072.1">
    <property type="nucleotide sequence ID" value="NZ_CP063458.1"/>
</dbReference>
<gene>
    <name evidence="1" type="ORF">IPV69_06285</name>
</gene>
<sequence length="186" mass="20846">MPANVGVRLRRRAGSLLVFPQRIDGGGDIQTRPPFELPRVFGGMIERAGGVTRCFWRRQHRSIGFLLYLNLENRMWLDCPPPQFCAPADVRLNATFGTFDRPPDTHRLAGSIRSLPNHTSEQAMLALPPLDGLHLVFDPCRAWLAFSAFLCMEGRLEPIVADAVVLDESNELLDALGDRIWVADQL</sequence>